<dbReference type="AlphaFoldDB" id="A0A1Q2D5G3"/>
<keyword evidence="2" id="KW-1185">Reference proteome</keyword>
<dbReference type="PANTHER" id="PTHR22925">
    <property type="entry name" value="GLYCOSYL HYDROLASE 43 FAMILY MEMBER"/>
    <property type="match status" value="1"/>
</dbReference>
<name>A0A1Q2D5G3_9ENTE</name>
<dbReference type="Gene3D" id="2.60.120.430">
    <property type="entry name" value="Galactose-binding lectin"/>
    <property type="match status" value="1"/>
</dbReference>
<dbReference type="Proteomes" id="UP000188246">
    <property type="component" value="Chromosome"/>
</dbReference>
<organism evidence="1 2">
    <name type="scientific">Vagococcus penaei</name>
    <dbReference type="NCBI Taxonomy" id="633807"/>
    <lineage>
        <taxon>Bacteria</taxon>
        <taxon>Bacillati</taxon>
        <taxon>Bacillota</taxon>
        <taxon>Bacilli</taxon>
        <taxon>Lactobacillales</taxon>
        <taxon>Enterococcaceae</taxon>
        <taxon>Vagococcus</taxon>
    </lineage>
</organism>
<dbReference type="SUPFAM" id="SSF49785">
    <property type="entry name" value="Galactose-binding domain-like"/>
    <property type="match status" value="1"/>
</dbReference>
<evidence type="ECO:0000313" key="2">
    <source>
        <dbReference type="Proteomes" id="UP000188246"/>
    </source>
</evidence>
<dbReference type="KEGG" id="vpi:BW732_04975"/>
<dbReference type="STRING" id="633807.BW732_04975"/>
<dbReference type="EMBL" id="CP019609">
    <property type="protein sequence ID" value="AQP53652.1"/>
    <property type="molecule type" value="Genomic_DNA"/>
</dbReference>
<dbReference type="SUPFAM" id="SSF75005">
    <property type="entry name" value="Arabinanase/levansucrase/invertase"/>
    <property type="match status" value="1"/>
</dbReference>
<protein>
    <submittedName>
        <fullName evidence="1">Uncharacterized protein</fullName>
    </submittedName>
</protein>
<dbReference type="SUPFAM" id="SSF49373">
    <property type="entry name" value="Invasin/intimin cell-adhesion fragments"/>
    <property type="match status" value="1"/>
</dbReference>
<dbReference type="InterPro" id="IPR011081">
    <property type="entry name" value="Big_4"/>
</dbReference>
<dbReference type="Gene3D" id="1.20.1270.70">
    <property type="entry name" value="Designed single chain three-helix bundle"/>
    <property type="match status" value="1"/>
</dbReference>
<evidence type="ECO:0000313" key="1">
    <source>
        <dbReference type="EMBL" id="AQP53652.1"/>
    </source>
</evidence>
<sequence length="1007" mass="114103">MIKKLFFNSTCLKTACFISLLSVGTSVIGFDGTVHAEKKDITDSMLKENDNILYTVNAGTKDPTVIPNNEKLGILQSSMDQPYGEDAKTGFSWGIDQATKYAKGVRHGDDTNDVGLSYLYMADDVLFNKYDSILGYTFDVPQQKFTNMADNTYEVTVGFKHFWDNRLVNIMLEGQTVAADVELNNGQWESKTFVTEVTDGQLNVGIKSPRRDSSKQDPLINYIKVSTVKEKEKQSPYTAFTGVKGDLMYDTNGNKIQAHGGQIQKLTVDGVEKYYWIGEDKTYDYRPVGGIHMYSSTDLYNWTDEGVVLKTMEDDRQFETDDYFKTLYAEYSKEKQSDIFIDLDRNNTVMERPKMLYNEKTKKYVIWFHADGRFPGSDADYGKAKAGVAISDKPTGPFKLLGSYKLNYHNDPNGDYGFDGWNGRGSVRDMTLFKDDDQTAYVVYSSEGNKTTFVSKLSDDYTQLITSPDKAVEGKDFTRNFVNWSREAPAMFKYKKKYYIINSGLTGWAPNPAQYAVADHPMGPWTGMGDPSADWGGHTTYDTQSTNVIPVDPENGKYIYMGDRWQPWDLSESRYVWLPIEFLDQDRLAIRRAENWTLEELENKGLFDVTTDLVKTVQSPDDILPKLPKRVEITYGTKKQELEVEWELSNQLKSDIGVVKVKGKLKEINREFSHDVHVVKSDLVYFFDSGTKKSAFFESVKSQNPNLLNESTNQKFSEDNQAGYIGDSIFDNDTDYDLGVHEGKDLAETGWWANKGKSIDYRLFLKKGQYKLTTGYQEWWNAQRPMTVSIYKNKERLNESQITLNQDNKDVTNQQEFSMKADGFIDVVISKVGNEDPILSWLAVQSKDGSKVDAQGLQSLITNSETLIESNYQKEAWQQLHSIVEKAKAMLNDAAVTQAELDTMTMQLEQELVTIEQHKVSGQGTELTLNVKQLEILKIGKTRLLELSEVGSDTIFANQDINWAVQKPAIVEVDATNQLIAKKAGLTKVTATLDDGRTVSFIVRVTK</sequence>
<dbReference type="Pfam" id="PF07532">
    <property type="entry name" value="Big_4"/>
    <property type="match status" value="1"/>
</dbReference>
<dbReference type="OrthoDB" id="9801455at2"/>
<dbReference type="InterPro" id="IPR023296">
    <property type="entry name" value="Glyco_hydro_beta-prop_sf"/>
</dbReference>
<accession>A0A1Q2D5G3</accession>
<reference evidence="1 2" key="1">
    <citation type="journal article" date="2010" name="Int. J. Syst. Evol. Microbiol.">
        <title>Vagococcus penaei sp. nov., isolated from spoilage microbiota of cooked shrimp (Penaeus vannamei).</title>
        <authorList>
            <person name="Jaffres E."/>
            <person name="Prevost H."/>
            <person name="Rossero A."/>
            <person name="Joffraud J.J."/>
            <person name="Dousset X."/>
        </authorList>
    </citation>
    <scope>NUCLEOTIDE SEQUENCE [LARGE SCALE GENOMIC DNA]</scope>
    <source>
        <strain evidence="1 2">CD276</strain>
    </source>
</reference>
<proteinExistence type="predicted"/>
<dbReference type="RefSeq" id="WP_077275740.1">
    <property type="nucleotide sequence ID" value="NZ_CP019609.1"/>
</dbReference>
<dbReference type="CDD" id="cd18825">
    <property type="entry name" value="GH43_CtGH43-like"/>
    <property type="match status" value="1"/>
</dbReference>
<gene>
    <name evidence="1" type="ORF">BW732_04975</name>
</gene>
<dbReference type="Gene3D" id="2.60.40.1080">
    <property type="match status" value="1"/>
</dbReference>
<dbReference type="InterPro" id="IPR008964">
    <property type="entry name" value="Invasin/intimin_cell_adhesion"/>
</dbReference>
<dbReference type="InterPro" id="IPR008979">
    <property type="entry name" value="Galactose-bd-like_sf"/>
</dbReference>
<dbReference type="PANTHER" id="PTHR22925:SF3">
    <property type="entry name" value="GLYCOSYL HYDROLASE FAMILY PROTEIN 43"/>
    <property type="match status" value="1"/>
</dbReference>
<dbReference type="Gene3D" id="2.115.10.20">
    <property type="entry name" value="Glycosyl hydrolase domain, family 43"/>
    <property type="match status" value="1"/>
</dbReference>